<dbReference type="AlphaFoldDB" id="A0A1J7JDK2"/>
<reference evidence="6 7" key="1">
    <citation type="submission" date="2016-10" db="EMBL/GenBank/DDBJ databases">
        <title>Draft genome sequence of Coniochaeta ligniaria NRRL30616, a lignocellulolytic fungus for bioabatement of inhibitors in plant biomass hydrolysates.</title>
        <authorList>
            <consortium name="DOE Joint Genome Institute"/>
            <person name="Jimenez D.J."/>
            <person name="Hector R.E."/>
            <person name="Riley R."/>
            <person name="Sun H."/>
            <person name="Grigoriev I.V."/>
            <person name="Van Elsas J.D."/>
            <person name="Nichols N.N."/>
        </authorList>
    </citation>
    <scope>NUCLEOTIDE SEQUENCE [LARGE SCALE GENOMIC DNA]</scope>
    <source>
        <strain evidence="6 7">NRRL 30616</strain>
    </source>
</reference>
<organism evidence="6 7">
    <name type="scientific">Coniochaeta ligniaria NRRL 30616</name>
    <dbReference type="NCBI Taxonomy" id="1408157"/>
    <lineage>
        <taxon>Eukaryota</taxon>
        <taxon>Fungi</taxon>
        <taxon>Dikarya</taxon>
        <taxon>Ascomycota</taxon>
        <taxon>Pezizomycotina</taxon>
        <taxon>Sordariomycetes</taxon>
        <taxon>Sordariomycetidae</taxon>
        <taxon>Coniochaetales</taxon>
        <taxon>Coniochaetaceae</taxon>
        <taxon>Coniochaeta</taxon>
    </lineage>
</organism>
<comment type="subcellular location">
    <subcellularLocation>
        <location evidence="1">Nucleus</location>
    </subcellularLocation>
</comment>
<dbReference type="GO" id="GO:0003682">
    <property type="term" value="F:chromatin binding"/>
    <property type="evidence" value="ECO:0007669"/>
    <property type="project" value="TreeGrafter"/>
</dbReference>
<feature type="region of interest" description="Disordered" evidence="3">
    <location>
        <begin position="248"/>
        <end position="274"/>
    </location>
</feature>
<dbReference type="GO" id="GO:0007064">
    <property type="term" value="P:mitotic sister chromatid cohesion"/>
    <property type="evidence" value="ECO:0007669"/>
    <property type="project" value="TreeGrafter"/>
</dbReference>
<dbReference type="PANTHER" id="PTHR12585:SF70">
    <property type="entry name" value="RAD21_REC8 N TERMINAL DOMAIN PROTEIN (AFU_ORTHOLOGUE AFUA_6G02900)"/>
    <property type="match status" value="1"/>
</dbReference>
<evidence type="ECO:0000256" key="1">
    <source>
        <dbReference type="ARBA" id="ARBA00004123"/>
    </source>
</evidence>
<evidence type="ECO:0000256" key="2">
    <source>
        <dbReference type="ARBA" id="ARBA00023242"/>
    </source>
</evidence>
<feature type="compositionally biased region" description="Basic and acidic residues" evidence="3">
    <location>
        <begin position="432"/>
        <end position="443"/>
    </location>
</feature>
<dbReference type="InterPro" id="IPR023093">
    <property type="entry name" value="ScpA-like_C"/>
</dbReference>
<dbReference type="Gene3D" id="1.10.10.580">
    <property type="entry name" value="Structural maintenance of chromosome 1. Chain E"/>
    <property type="match status" value="1"/>
</dbReference>
<keyword evidence="7" id="KW-1185">Reference proteome</keyword>
<protein>
    <recommendedName>
        <fullName evidence="8">Rad21/Rec8-like protein N-terminal domain-containing protein</fullName>
    </recommendedName>
</protein>
<accession>A0A1J7JDK2</accession>
<dbReference type="InterPro" id="IPR039781">
    <property type="entry name" value="Rad21/Rec8-like"/>
</dbReference>
<evidence type="ECO:0000313" key="7">
    <source>
        <dbReference type="Proteomes" id="UP000182658"/>
    </source>
</evidence>
<gene>
    <name evidence="6" type="ORF">CONLIGDRAFT_713825</name>
</gene>
<dbReference type="GO" id="GO:0030892">
    <property type="term" value="C:mitotic cohesin complex"/>
    <property type="evidence" value="ECO:0007669"/>
    <property type="project" value="TreeGrafter"/>
</dbReference>
<dbReference type="PANTHER" id="PTHR12585">
    <property type="entry name" value="SCC1 / RAD21 FAMILY MEMBER"/>
    <property type="match status" value="1"/>
</dbReference>
<dbReference type="Pfam" id="PF04824">
    <property type="entry name" value="Rad21_Rec8"/>
    <property type="match status" value="1"/>
</dbReference>
<feature type="region of interest" description="Disordered" evidence="3">
    <location>
        <begin position="483"/>
        <end position="527"/>
    </location>
</feature>
<feature type="region of interest" description="Disordered" evidence="3">
    <location>
        <begin position="147"/>
        <end position="222"/>
    </location>
</feature>
<feature type="domain" description="Rad21/Rec8-like protein N-terminal" evidence="5">
    <location>
        <begin position="1"/>
        <end position="112"/>
    </location>
</feature>
<proteinExistence type="predicted"/>
<feature type="region of interest" description="Disordered" evidence="3">
    <location>
        <begin position="410"/>
        <end position="463"/>
    </location>
</feature>
<feature type="domain" description="Rad21/Rec8-like protein C-terminal eukaryotic" evidence="4">
    <location>
        <begin position="608"/>
        <end position="639"/>
    </location>
</feature>
<dbReference type="Pfam" id="PF04825">
    <property type="entry name" value="Rad21_Rec8_N"/>
    <property type="match status" value="1"/>
</dbReference>
<dbReference type="EMBL" id="KV875096">
    <property type="protein sequence ID" value="OIW31401.1"/>
    <property type="molecule type" value="Genomic_DNA"/>
</dbReference>
<evidence type="ECO:0000259" key="4">
    <source>
        <dbReference type="Pfam" id="PF04824"/>
    </source>
</evidence>
<dbReference type="STRING" id="1408157.A0A1J7JDK2"/>
<evidence type="ECO:0000256" key="3">
    <source>
        <dbReference type="SAM" id="MobiDB-lite"/>
    </source>
</evidence>
<dbReference type="InterPro" id="IPR006909">
    <property type="entry name" value="Rad21/Rec8_C_eu"/>
</dbReference>
<keyword evidence="2" id="KW-0539">Nucleus</keyword>
<evidence type="ECO:0008006" key="8">
    <source>
        <dbReference type="Google" id="ProtNLM"/>
    </source>
</evidence>
<dbReference type="Proteomes" id="UP000182658">
    <property type="component" value="Unassembled WGS sequence"/>
</dbReference>
<sequence length="666" mass="72372">MFYSHEILTSAQYGVATIWLVATVGPRNSTRKITRKAIQGVNIPRACDTIIQPGAPIALRLQSNLLYGVSRVYLQQCTYMLTDVEKVQSHMQTFFRVWGTSSIDPQAGKAKRDQLVIMDDPAFEPNFQLPDFSVDDDGNVLIANFNQNNTQGTSSQMSPHTGDGSSRSRRSPFGGINISASPGGSFHSGLHQLEMPFGRDSMSSQKPRDGGLGNIGGGEEDQLVMDDDWGIRIDDDGNVVLAEEPQLPELPPLRSDPAAPDVQQNAPAPSVLEPDEMIIDMGDNILPEAEAFPQRRSNNMELSESSSVAAAPVRRQRRQVVIRPDRETMISRAQITAWTKEYAARSDEARKTARPTTLGQARNAAYNLTFGFGISHIGQPTPIPGLIHPLAEHFAGAGLQRSILGFVIGGPAEGPRGHRRTSGEAFGSDPENNERRVRPRLDDTPQAGRAAHEQDAQIQDDIDMPIFEPDTELGREAPGSALSEISAPWNRPGSVPGSSAHGSGVKAGGRGRQVSASPLHGRGSGLPAIERFSDDMPVPFGSDGLGPQDYPSSIRGEQEQARTSQVMQAALDQEGRNFLGFVESIAATKGEARDDGRSWVEFDRLFEPQDANKVVVTQAFFHVLTLATRRMIRVEQDDPMEVPFGTIRLGVMAGEEDVFREGVAVA</sequence>
<dbReference type="InParanoid" id="A0A1J7JDK2"/>
<name>A0A1J7JDK2_9PEZI</name>
<feature type="compositionally biased region" description="Polar residues" evidence="3">
    <location>
        <begin position="147"/>
        <end position="159"/>
    </location>
</feature>
<dbReference type="InterPro" id="IPR006910">
    <property type="entry name" value="Rad21_Rec8_N"/>
</dbReference>
<dbReference type="CDD" id="cd21789">
    <property type="entry name" value="Rad21_Rec8_M_SpRec8p-like"/>
    <property type="match status" value="1"/>
</dbReference>
<evidence type="ECO:0000313" key="6">
    <source>
        <dbReference type="EMBL" id="OIW31401.1"/>
    </source>
</evidence>
<dbReference type="OrthoDB" id="5427633at2759"/>
<dbReference type="GO" id="GO:0005634">
    <property type="term" value="C:nucleus"/>
    <property type="evidence" value="ECO:0007669"/>
    <property type="project" value="UniProtKB-SubCell"/>
</dbReference>
<evidence type="ECO:0000259" key="5">
    <source>
        <dbReference type="Pfam" id="PF04825"/>
    </source>
</evidence>